<evidence type="ECO:0000313" key="4">
    <source>
        <dbReference type="EMBL" id="TVY21844.1"/>
    </source>
</evidence>
<dbReference type="Pfam" id="PF07876">
    <property type="entry name" value="Dabb"/>
    <property type="match status" value="1"/>
</dbReference>
<feature type="domain" description="Stress-response A/B barrel" evidence="3">
    <location>
        <begin position="53"/>
        <end position="155"/>
    </location>
</feature>
<evidence type="ECO:0000259" key="3">
    <source>
        <dbReference type="PROSITE" id="PS51502"/>
    </source>
</evidence>
<feature type="transmembrane region" description="Helical" evidence="2">
    <location>
        <begin position="12"/>
        <end position="30"/>
    </location>
</feature>
<accession>A0A8T9BP28</accession>
<name>A0A8T9BP28_9HELO</name>
<dbReference type="PANTHER" id="PTHR33178:SF10">
    <property type="entry name" value="STRESS-RESPONSE A_B BARREL DOMAIN-CONTAINING PROTEIN"/>
    <property type="match status" value="1"/>
</dbReference>
<comment type="caution">
    <text evidence="4">The sequence shown here is derived from an EMBL/GenBank/DDBJ whole genome shotgun (WGS) entry which is preliminary data.</text>
</comment>
<dbReference type="InterPro" id="IPR011008">
    <property type="entry name" value="Dimeric_a/b-barrel"/>
</dbReference>
<evidence type="ECO:0000313" key="5">
    <source>
        <dbReference type="Proteomes" id="UP000469559"/>
    </source>
</evidence>
<dbReference type="InterPro" id="IPR044662">
    <property type="entry name" value="HS1/DABB1-like"/>
</dbReference>
<dbReference type="InterPro" id="IPR013097">
    <property type="entry name" value="Dabb"/>
</dbReference>
<dbReference type="Proteomes" id="UP000469559">
    <property type="component" value="Unassembled WGS sequence"/>
</dbReference>
<dbReference type="OrthoDB" id="1601230at2759"/>
<sequence>MNRQRHNLSKPTLIAIGIVSLIALFTLFNLPSSNPSRTKPDNSSLSNPNMGKIVHIVMFEFKEEVSAEAVKDVCSRLLALKDQCLHPATNKPYVMAGMGGKQNSPEDLSGGLTHIFVLEFENRSDEMYYLEKDPAHLAFVKSIDGLLKRAQVVDFTPGVFQETS</sequence>
<gene>
    <name evidence="4" type="ORF">LARI1_G000226</name>
</gene>
<evidence type="ECO:0000256" key="1">
    <source>
        <dbReference type="ARBA" id="ARBA00011738"/>
    </source>
</evidence>
<keyword evidence="2" id="KW-0812">Transmembrane</keyword>
<dbReference type="PANTHER" id="PTHR33178">
    <property type="match status" value="1"/>
</dbReference>
<evidence type="ECO:0000256" key="2">
    <source>
        <dbReference type="SAM" id="Phobius"/>
    </source>
</evidence>
<reference evidence="4 5" key="1">
    <citation type="submission" date="2018-05" db="EMBL/GenBank/DDBJ databases">
        <title>Whole genome sequencing for identification of molecular markers to develop diagnostic detection tools for the regulated plant pathogen Lachnellula willkommii.</title>
        <authorList>
            <person name="Giroux E."/>
            <person name="Bilodeau G."/>
        </authorList>
    </citation>
    <scope>NUCLEOTIDE SEQUENCE [LARGE SCALE GENOMIC DNA]</scope>
    <source>
        <strain evidence="4 5">CBS 203.66</strain>
    </source>
</reference>
<organism evidence="4 5">
    <name type="scientific">Lachnellula arida</name>
    <dbReference type="NCBI Taxonomy" id="1316785"/>
    <lineage>
        <taxon>Eukaryota</taxon>
        <taxon>Fungi</taxon>
        <taxon>Dikarya</taxon>
        <taxon>Ascomycota</taxon>
        <taxon>Pezizomycotina</taxon>
        <taxon>Leotiomycetes</taxon>
        <taxon>Helotiales</taxon>
        <taxon>Lachnaceae</taxon>
        <taxon>Lachnellula</taxon>
    </lineage>
</organism>
<keyword evidence="2" id="KW-0472">Membrane</keyword>
<dbReference type="EMBL" id="QGMF01000005">
    <property type="protein sequence ID" value="TVY21844.1"/>
    <property type="molecule type" value="Genomic_DNA"/>
</dbReference>
<keyword evidence="2" id="KW-1133">Transmembrane helix</keyword>
<feature type="non-terminal residue" evidence="4">
    <location>
        <position position="1"/>
    </location>
</feature>
<comment type="subunit">
    <text evidence="1">Homodimer.</text>
</comment>
<dbReference type="PROSITE" id="PS51502">
    <property type="entry name" value="S_R_A_B_BARREL"/>
    <property type="match status" value="1"/>
</dbReference>
<dbReference type="Gene3D" id="3.30.70.100">
    <property type="match status" value="1"/>
</dbReference>
<dbReference type="SMART" id="SM00886">
    <property type="entry name" value="Dabb"/>
    <property type="match status" value="1"/>
</dbReference>
<dbReference type="AlphaFoldDB" id="A0A8T9BP28"/>
<dbReference type="SUPFAM" id="SSF54909">
    <property type="entry name" value="Dimeric alpha+beta barrel"/>
    <property type="match status" value="1"/>
</dbReference>
<keyword evidence="5" id="KW-1185">Reference proteome</keyword>
<proteinExistence type="predicted"/>
<protein>
    <recommendedName>
        <fullName evidence="3">Stress-response A/B barrel domain-containing protein</fullName>
    </recommendedName>
</protein>